<evidence type="ECO:0000313" key="5">
    <source>
        <dbReference type="EMBL" id="MBB4844688.1"/>
    </source>
</evidence>
<keyword evidence="3" id="KW-0812">Transmembrane</keyword>
<reference evidence="5 6" key="1">
    <citation type="submission" date="2020-08" db="EMBL/GenBank/DDBJ databases">
        <title>Functional genomics of gut bacteria from endangered species of beetles.</title>
        <authorList>
            <person name="Carlos-Shanley C."/>
        </authorList>
    </citation>
    <scope>NUCLEOTIDE SEQUENCE [LARGE SCALE GENOMIC DNA]</scope>
    <source>
        <strain evidence="5 6">S00239</strain>
    </source>
</reference>
<dbReference type="SMART" id="SM00267">
    <property type="entry name" value="GGDEF"/>
    <property type="match status" value="1"/>
</dbReference>
<proteinExistence type="predicted"/>
<dbReference type="InterPro" id="IPR043128">
    <property type="entry name" value="Rev_trsase/Diguanyl_cyclase"/>
</dbReference>
<dbReference type="EMBL" id="JACHLP010000006">
    <property type="protein sequence ID" value="MBB4844688.1"/>
    <property type="molecule type" value="Genomic_DNA"/>
</dbReference>
<dbReference type="CDD" id="cd01949">
    <property type="entry name" value="GGDEF"/>
    <property type="match status" value="1"/>
</dbReference>
<dbReference type="GO" id="GO:0052621">
    <property type="term" value="F:diguanylate cyclase activity"/>
    <property type="evidence" value="ECO:0007669"/>
    <property type="project" value="UniProtKB-EC"/>
</dbReference>
<feature type="transmembrane region" description="Helical" evidence="3">
    <location>
        <begin position="117"/>
        <end position="137"/>
    </location>
</feature>
<evidence type="ECO:0000256" key="3">
    <source>
        <dbReference type="SAM" id="Phobius"/>
    </source>
</evidence>
<dbReference type="Proteomes" id="UP000562027">
    <property type="component" value="Unassembled WGS sequence"/>
</dbReference>
<dbReference type="RefSeq" id="WP_184301453.1">
    <property type="nucleotide sequence ID" value="NZ_JACHLP010000006.1"/>
</dbReference>
<sequence>MKLDVPTLFVAVTLLSLLTAVWVCVMAWGQPSREALWAWGAALLSFFAGNLLFALQGHAPDPLPLISGNLACAASLALMQLALWRFQLRKGLGLRGLLPLALVPLFGLLFANQQRVLLGLFTLLFVVQIGLILGALLDPAQKQHGRGRYILLITFGAVELMLLARLLAVVLGWERVGSGVELDQWQAMVFIATLAAVISVTLGFVYMIMERAELRNFELAMKDMLTGLSNRRAISDQLHAAVARAQRQGQLLSVLMMDIDHFKRINDSYGHQAGDRVLHGIAQTLSSRLRAQDQIGRFGGEEFLVVLPDTGLDGALILAEALRAAVEATPTQWGVHSIAATISIGVRGGVVTGADTADGLVGAADAAMYQAKAAGRNRVEQSSR</sequence>
<dbReference type="PROSITE" id="PS50887">
    <property type="entry name" value="GGDEF"/>
    <property type="match status" value="1"/>
</dbReference>
<dbReference type="Pfam" id="PF00990">
    <property type="entry name" value="GGDEF"/>
    <property type="match status" value="1"/>
</dbReference>
<feature type="transmembrane region" description="Helical" evidence="3">
    <location>
        <begin position="63"/>
        <end position="83"/>
    </location>
</feature>
<dbReference type="Gene3D" id="3.30.70.270">
    <property type="match status" value="1"/>
</dbReference>
<feature type="transmembrane region" description="Helical" evidence="3">
    <location>
        <begin position="149"/>
        <end position="173"/>
    </location>
</feature>
<comment type="caution">
    <text evidence="5">The sequence shown here is derived from an EMBL/GenBank/DDBJ whole genome shotgun (WGS) entry which is preliminary data.</text>
</comment>
<dbReference type="InterPro" id="IPR050469">
    <property type="entry name" value="Diguanylate_Cyclase"/>
</dbReference>
<keyword evidence="6" id="KW-1185">Reference proteome</keyword>
<keyword evidence="3" id="KW-1133">Transmembrane helix</keyword>
<name>A0A840LER6_9BURK</name>
<keyword evidence="3" id="KW-0472">Membrane</keyword>
<evidence type="ECO:0000256" key="1">
    <source>
        <dbReference type="ARBA" id="ARBA00012528"/>
    </source>
</evidence>
<dbReference type="PANTHER" id="PTHR45138">
    <property type="entry name" value="REGULATORY COMPONENTS OF SENSORY TRANSDUCTION SYSTEM"/>
    <property type="match status" value="1"/>
</dbReference>
<evidence type="ECO:0000259" key="4">
    <source>
        <dbReference type="PROSITE" id="PS50887"/>
    </source>
</evidence>
<feature type="transmembrane region" description="Helical" evidence="3">
    <location>
        <begin position="185"/>
        <end position="209"/>
    </location>
</feature>
<dbReference type="InterPro" id="IPR029787">
    <property type="entry name" value="Nucleotide_cyclase"/>
</dbReference>
<dbReference type="GO" id="GO:0005886">
    <property type="term" value="C:plasma membrane"/>
    <property type="evidence" value="ECO:0007669"/>
    <property type="project" value="TreeGrafter"/>
</dbReference>
<feature type="transmembrane region" description="Helical" evidence="3">
    <location>
        <begin position="92"/>
        <end position="111"/>
    </location>
</feature>
<dbReference type="InterPro" id="IPR000160">
    <property type="entry name" value="GGDEF_dom"/>
</dbReference>
<evidence type="ECO:0000256" key="2">
    <source>
        <dbReference type="ARBA" id="ARBA00034247"/>
    </source>
</evidence>
<dbReference type="EC" id="2.7.7.65" evidence="1"/>
<feature type="domain" description="GGDEF" evidence="4">
    <location>
        <begin position="250"/>
        <end position="384"/>
    </location>
</feature>
<evidence type="ECO:0000313" key="6">
    <source>
        <dbReference type="Proteomes" id="UP000562027"/>
    </source>
</evidence>
<organism evidence="5 6">
    <name type="scientific">Roseateles oligotrophus</name>
    <dbReference type="NCBI Taxonomy" id="1769250"/>
    <lineage>
        <taxon>Bacteria</taxon>
        <taxon>Pseudomonadati</taxon>
        <taxon>Pseudomonadota</taxon>
        <taxon>Betaproteobacteria</taxon>
        <taxon>Burkholderiales</taxon>
        <taxon>Sphaerotilaceae</taxon>
        <taxon>Roseateles</taxon>
    </lineage>
</organism>
<feature type="transmembrane region" description="Helical" evidence="3">
    <location>
        <begin position="36"/>
        <end position="57"/>
    </location>
</feature>
<accession>A0A840LER6</accession>
<gene>
    <name evidence="5" type="ORF">HNP55_003232</name>
</gene>
<dbReference type="PANTHER" id="PTHR45138:SF9">
    <property type="entry name" value="DIGUANYLATE CYCLASE DGCM-RELATED"/>
    <property type="match status" value="1"/>
</dbReference>
<dbReference type="SUPFAM" id="SSF55073">
    <property type="entry name" value="Nucleotide cyclase"/>
    <property type="match status" value="1"/>
</dbReference>
<dbReference type="FunFam" id="3.30.70.270:FF:000001">
    <property type="entry name" value="Diguanylate cyclase domain protein"/>
    <property type="match status" value="1"/>
</dbReference>
<protein>
    <recommendedName>
        <fullName evidence="1">diguanylate cyclase</fullName>
        <ecNumber evidence="1">2.7.7.65</ecNumber>
    </recommendedName>
</protein>
<feature type="transmembrane region" description="Helical" evidence="3">
    <location>
        <begin position="6"/>
        <end position="29"/>
    </location>
</feature>
<dbReference type="GO" id="GO:0043709">
    <property type="term" value="P:cell adhesion involved in single-species biofilm formation"/>
    <property type="evidence" value="ECO:0007669"/>
    <property type="project" value="TreeGrafter"/>
</dbReference>
<dbReference type="AlphaFoldDB" id="A0A840LER6"/>
<dbReference type="GO" id="GO:1902201">
    <property type="term" value="P:negative regulation of bacterial-type flagellum-dependent cell motility"/>
    <property type="evidence" value="ECO:0007669"/>
    <property type="project" value="TreeGrafter"/>
</dbReference>
<dbReference type="NCBIfam" id="TIGR00254">
    <property type="entry name" value="GGDEF"/>
    <property type="match status" value="1"/>
</dbReference>
<comment type="catalytic activity">
    <reaction evidence="2">
        <text>2 GTP = 3',3'-c-di-GMP + 2 diphosphate</text>
        <dbReference type="Rhea" id="RHEA:24898"/>
        <dbReference type="ChEBI" id="CHEBI:33019"/>
        <dbReference type="ChEBI" id="CHEBI:37565"/>
        <dbReference type="ChEBI" id="CHEBI:58805"/>
        <dbReference type="EC" id="2.7.7.65"/>
    </reaction>
</comment>